<dbReference type="InterPro" id="IPR018713">
    <property type="entry name" value="MPAB/Lcp_cat_dom"/>
</dbReference>
<accession>A0A9X0BM42</accession>
<dbReference type="GO" id="GO:0016491">
    <property type="term" value="F:oxidoreductase activity"/>
    <property type="evidence" value="ECO:0007669"/>
    <property type="project" value="InterPro"/>
</dbReference>
<comment type="caution">
    <text evidence="2">The sequence shown here is derived from an EMBL/GenBank/DDBJ whole genome shotgun (WGS) entry which is preliminary data.</text>
</comment>
<evidence type="ECO:0000313" key="3">
    <source>
        <dbReference type="Proteomes" id="UP001148312"/>
    </source>
</evidence>
<dbReference type="PANTHER" id="PTHR36151:SF3">
    <property type="entry name" value="ER-BOUND OXYGENASE MPAB_MPAB'_RUBBER OXYGENASE CATALYTIC DOMAIN-CONTAINING PROTEIN"/>
    <property type="match status" value="1"/>
</dbReference>
<dbReference type="Proteomes" id="UP001148312">
    <property type="component" value="Unassembled WGS sequence"/>
</dbReference>
<protein>
    <recommendedName>
        <fullName evidence="1">ER-bound oxygenase mpaB/mpaB'/Rubber oxygenase catalytic domain-containing protein</fullName>
    </recommendedName>
</protein>
<dbReference type="GeneID" id="81628472"/>
<dbReference type="Pfam" id="PF09995">
    <property type="entry name" value="MPAB_Lcp_cat"/>
    <property type="match status" value="1"/>
</dbReference>
<dbReference type="RefSeq" id="XP_056786604.1">
    <property type="nucleotide sequence ID" value="XM_056938222.1"/>
</dbReference>
<sequence length="111" mass="12283">MSTLKSQYEQIVSKSICLMDGGLALMMQIARSQVAAAVAIHSRFEKNAQQRAISSLEYINIVLLGEDEEIGDICERVRRIHDGVQGAEGDESYSTSDSELQNWVAGTIYWG</sequence>
<evidence type="ECO:0000259" key="1">
    <source>
        <dbReference type="Pfam" id="PF09995"/>
    </source>
</evidence>
<reference evidence="2" key="1">
    <citation type="submission" date="2022-12" db="EMBL/GenBank/DDBJ databases">
        <authorList>
            <person name="Petersen C."/>
        </authorList>
    </citation>
    <scope>NUCLEOTIDE SEQUENCE</scope>
    <source>
        <strain evidence="2">IBT 30728</strain>
    </source>
</reference>
<evidence type="ECO:0000313" key="2">
    <source>
        <dbReference type="EMBL" id="KAJ5472058.1"/>
    </source>
</evidence>
<dbReference type="AlphaFoldDB" id="A0A9X0BM42"/>
<keyword evidence="3" id="KW-1185">Reference proteome</keyword>
<proteinExistence type="predicted"/>
<gene>
    <name evidence="2" type="ORF">N7539_008627</name>
</gene>
<dbReference type="EMBL" id="JAPWDQ010000013">
    <property type="protein sequence ID" value="KAJ5472058.1"/>
    <property type="molecule type" value="Genomic_DNA"/>
</dbReference>
<feature type="domain" description="ER-bound oxygenase mpaB/mpaB'/Rubber oxygenase catalytic" evidence="1">
    <location>
        <begin position="15"/>
        <end position="111"/>
    </location>
</feature>
<name>A0A9X0BM42_9EURO</name>
<reference evidence="2" key="2">
    <citation type="journal article" date="2023" name="IMA Fungus">
        <title>Comparative genomic study of the Penicillium genus elucidates a diverse pangenome and 15 lateral gene transfer events.</title>
        <authorList>
            <person name="Petersen C."/>
            <person name="Sorensen T."/>
            <person name="Nielsen M.R."/>
            <person name="Sondergaard T.E."/>
            <person name="Sorensen J.L."/>
            <person name="Fitzpatrick D.A."/>
            <person name="Frisvad J.C."/>
            <person name="Nielsen K.L."/>
        </authorList>
    </citation>
    <scope>NUCLEOTIDE SEQUENCE</scope>
    <source>
        <strain evidence="2">IBT 30728</strain>
    </source>
</reference>
<organism evidence="2 3">
    <name type="scientific">Penicillium diatomitis</name>
    <dbReference type="NCBI Taxonomy" id="2819901"/>
    <lineage>
        <taxon>Eukaryota</taxon>
        <taxon>Fungi</taxon>
        <taxon>Dikarya</taxon>
        <taxon>Ascomycota</taxon>
        <taxon>Pezizomycotina</taxon>
        <taxon>Eurotiomycetes</taxon>
        <taxon>Eurotiomycetidae</taxon>
        <taxon>Eurotiales</taxon>
        <taxon>Aspergillaceae</taxon>
        <taxon>Penicillium</taxon>
    </lineage>
</organism>
<dbReference type="PANTHER" id="PTHR36151">
    <property type="entry name" value="BLR2777 PROTEIN"/>
    <property type="match status" value="1"/>
</dbReference>